<dbReference type="Pfam" id="PF10698">
    <property type="entry name" value="DUF2505"/>
    <property type="match status" value="1"/>
</dbReference>
<keyword evidence="2" id="KW-1185">Reference proteome</keyword>
<dbReference type="InterPro" id="IPR019639">
    <property type="entry name" value="DUF2505"/>
</dbReference>
<dbReference type="STRING" id="155974.SAMN04487818_10927"/>
<proteinExistence type="predicted"/>
<accession>A0A1H9VS04</accession>
<dbReference type="RefSeq" id="WP_092781269.1">
    <property type="nucleotide sequence ID" value="NZ_FOGI01000009.1"/>
</dbReference>
<reference evidence="2" key="1">
    <citation type="submission" date="2016-10" db="EMBL/GenBank/DDBJ databases">
        <authorList>
            <person name="Varghese N."/>
            <person name="Submissions S."/>
        </authorList>
    </citation>
    <scope>NUCLEOTIDE SEQUENCE [LARGE SCALE GENOMIC DNA]</scope>
    <source>
        <strain evidence="2">DSM 44260</strain>
    </source>
</reference>
<evidence type="ECO:0000313" key="2">
    <source>
        <dbReference type="Proteomes" id="UP000199051"/>
    </source>
</evidence>
<gene>
    <name evidence="1" type="ORF">SAMN04487818_10927</name>
</gene>
<evidence type="ECO:0008006" key="3">
    <source>
        <dbReference type="Google" id="ProtNLM"/>
    </source>
</evidence>
<organism evidence="1 2">
    <name type="scientific">Actinokineospora terrae</name>
    <dbReference type="NCBI Taxonomy" id="155974"/>
    <lineage>
        <taxon>Bacteria</taxon>
        <taxon>Bacillati</taxon>
        <taxon>Actinomycetota</taxon>
        <taxon>Actinomycetes</taxon>
        <taxon>Pseudonocardiales</taxon>
        <taxon>Pseudonocardiaceae</taxon>
        <taxon>Actinokineospora</taxon>
    </lineage>
</organism>
<dbReference type="AlphaFoldDB" id="A0A1H9VS04"/>
<evidence type="ECO:0000313" key="1">
    <source>
        <dbReference type="EMBL" id="SES24338.1"/>
    </source>
</evidence>
<dbReference type="Proteomes" id="UP000199051">
    <property type="component" value="Unassembled WGS sequence"/>
</dbReference>
<protein>
    <recommendedName>
        <fullName evidence="3">DUF2505 domain-containing protein</fullName>
    </recommendedName>
</protein>
<name>A0A1H9VS04_9PSEU</name>
<dbReference type="EMBL" id="FOGI01000009">
    <property type="protein sequence ID" value="SES24338.1"/>
    <property type="molecule type" value="Genomic_DNA"/>
</dbReference>
<sequence>MTSRIEHRAAFTIPAATVHARLVDRAFLEARLRAIGGKNATLVDHEIIGETVRYRLRQGIDSAKLPSAVRNVFNGDLVVERTETWHPDAPGFTGTTKATVAGVPAEINGTYTLTITPSGCELRTAAEVKVRIPLIGGKIESVIATHVRDLLAAEAAFAESQ</sequence>